<evidence type="ECO:0000256" key="1">
    <source>
        <dbReference type="ARBA" id="ARBA00004219"/>
    </source>
</evidence>
<proteinExistence type="predicted"/>
<evidence type="ECO:0000256" key="2">
    <source>
        <dbReference type="ARBA" id="ARBA00022656"/>
    </source>
</evidence>
<comment type="subcellular location">
    <subcellularLocation>
        <location evidence="1">Target cell</location>
        <location evidence="1">Target cell cytoplasm</location>
    </subcellularLocation>
</comment>
<name>V5U5T9_9ENTR</name>
<feature type="domain" description="VENN motif-containing" evidence="5">
    <location>
        <begin position="49"/>
        <end position="100"/>
    </location>
</feature>
<dbReference type="GO" id="GO:0090729">
    <property type="term" value="F:toxin activity"/>
    <property type="evidence" value="ECO:0007669"/>
    <property type="project" value="UniProtKB-KW"/>
</dbReference>
<dbReference type="EMBL" id="CP006732">
    <property type="protein sequence ID" value="AHB72522.1"/>
    <property type="molecule type" value="Genomic_DNA"/>
</dbReference>
<dbReference type="HOGENOM" id="CLU_786993_0_0_6"/>
<evidence type="ECO:0000259" key="5">
    <source>
        <dbReference type="Pfam" id="PF04829"/>
    </source>
</evidence>
<geneLocation type="plasmid" evidence="6 7">
    <name>p1</name>
</geneLocation>
<accession>V5U5T9</accession>
<evidence type="ECO:0000256" key="4">
    <source>
        <dbReference type="ARBA" id="ARBA00023026"/>
    </source>
</evidence>
<dbReference type="Proteomes" id="UP000018545">
    <property type="component" value="Plasmid p1"/>
</dbReference>
<evidence type="ECO:0000256" key="3">
    <source>
        <dbReference type="ARBA" id="ARBA00022913"/>
    </source>
</evidence>
<dbReference type="PATRIC" id="fig|1401659.3.peg.4128"/>
<evidence type="ECO:0000313" key="6">
    <source>
        <dbReference type="EMBL" id="AHB72522.1"/>
    </source>
</evidence>
<protein>
    <submittedName>
        <fullName evidence="6">Member of ShlA/HecA/FhaA exoprotein family</fullName>
    </submittedName>
</protein>
<keyword evidence="2" id="KW-0800">Toxin</keyword>
<dbReference type="Pfam" id="PF04829">
    <property type="entry name" value="PT-VENN"/>
    <property type="match status" value="1"/>
</dbReference>
<gene>
    <name evidence="6" type="ORF">P262_p1028</name>
</gene>
<evidence type="ECO:0000313" key="7">
    <source>
        <dbReference type="Proteomes" id="UP000018545"/>
    </source>
</evidence>
<dbReference type="AlphaFoldDB" id="V5U5T9"/>
<keyword evidence="3" id="KW-1266">Target cell cytoplasm</keyword>
<dbReference type="KEGG" id="csi:P262_p1028"/>
<dbReference type="InterPro" id="IPR006914">
    <property type="entry name" value="VENN_dom"/>
</dbReference>
<organism evidence="6 7">
    <name type="scientific">Cronobacter malonaticus</name>
    <dbReference type="NCBI Taxonomy" id="413503"/>
    <lineage>
        <taxon>Bacteria</taxon>
        <taxon>Pseudomonadati</taxon>
        <taxon>Pseudomonadota</taxon>
        <taxon>Gammaproteobacteria</taxon>
        <taxon>Enterobacterales</taxon>
        <taxon>Enterobacteriaceae</taxon>
        <taxon>Cronobacter</taxon>
    </lineage>
</organism>
<keyword evidence="6" id="KW-0614">Plasmid</keyword>
<keyword evidence="4" id="KW-0843">Virulence</keyword>
<sequence length="362" mass="38492">MPVTLAEVHSIGSGATPPGDFSGAIAGAAGASIGEMTAKLALDLYGKKPEQLGEDERQLVSALSSVAAGIAGAAVSDNTASVQTAAQAGKNAVENNAISDIVENQLSGMTQAEKYAKAQNSLIQTVKEYKSKLCMGISDEACSKKLDVHRDELLKSFTEAGLDFVPVIGTIKSFKEADDAIDYLTALISLIPKAGFVAGKSLKAARNALKNGDIAEATKLIHETSDKVSIVKPLDVDSFKRLKSKEVVGDGLEHDHIPSMGALRRTEEIKLLRKLTPAEDKAIYQNATAVEVPKDVHRSGPTYGGKNTKDQIETDALDLCSAVCRDTTTLRGNMVERGYDPIVVDEVINKIIIRSKKSEVVK</sequence>
<reference evidence="6 7" key="1">
    <citation type="journal article" date="2014" name="Genome Announc.">
        <title>Complete Genome Sequence of Cronobacter sakazakii Strain CMCC 45402.</title>
        <authorList>
            <person name="Zhao Z."/>
            <person name="Wang L."/>
            <person name="Wang B."/>
            <person name="Liang H."/>
            <person name="Ye Q."/>
            <person name="Zeng M."/>
        </authorList>
    </citation>
    <scope>NUCLEOTIDE SEQUENCE [LARGE SCALE GENOMIC DNA]</scope>
    <source>
        <strain evidence="7">45402</strain>
        <plasmid evidence="7">Plasmid p1</plasmid>
    </source>
</reference>